<evidence type="ECO:0000313" key="5">
    <source>
        <dbReference type="Proteomes" id="UP000593758"/>
    </source>
</evidence>
<dbReference type="GO" id="GO:0008483">
    <property type="term" value="F:transaminase activity"/>
    <property type="evidence" value="ECO:0007669"/>
    <property type="project" value="UniProtKB-KW"/>
</dbReference>
<keyword evidence="5" id="KW-1185">Reference proteome</keyword>
<dbReference type="InterPro" id="IPR000192">
    <property type="entry name" value="Aminotrans_V_dom"/>
</dbReference>
<organism evidence="4 5">
    <name type="scientific">Ruania alkalisoli</name>
    <dbReference type="NCBI Taxonomy" id="2779775"/>
    <lineage>
        <taxon>Bacteria</taxon>
        <taxon>Bacillati</taxon>
        <taxon>Actinomycetota</taxon>
        <taxon>Actinomycetes</taxon>
        <taxon>Micrococcales</taxon>
        <taxon>Ruaniaceae</taxon>
        <taxon>Ruania</taxon>
    </lineage>
</organism>
<keyword evidence="1" id="KW-0663">Pyridoxal phosphate</keyword>
<accession>A0A7M1ST29</accession>
<evidence type="ECO:0000256" key="2">
    <source>
        <dbReference type="SAM" id="MobiDB-lite"/>
    </source>
</evidence>
<dbReference type="Gene3D" id="3.40.640.10">
    <property type="entry name" value="Type I PLP-dependent aspartate aminotransferase-like (Major domain)"/>
    <property type="match status" value="1"/>
</dbReference>
<feature type="domain" description="Aminotransferase class V" evidence="3">
    <location>
        <begin position="70"/>
        <end position="250"/>
    </location>
</feature>
<feature type="region of interest" description="Disordered" evidence="2">
    <location>
        <begin position="409"/>
        <end position="432"/>
    </location>
</feature>
<keyword evidence="4" id="KW-0808">Transferase</keyword>
<name>A0A7M1ST29_9MICO</name>
<dbReference type="InterPro" id="IPR015424">
    <property type="entry name" value="PyrdxlP-dep_Trfase"/>
</dbReference>
<dbReference type="PANTHER" id="PTHR43092:SF2">
    <property type="entry name" value="HERCYNYLCYSTEINE SULFOXIDE LYASE"/>
    <property type="match status" value="1"/>
</dbReference>
<sequence length="432" mass="47067">MQQTVGRDAVTGVSLRGYDRARDAWPLDPDVVHLNHGSFGAVPIEVVRHQDGLRAQADRNPVGWFPQVPALVAQARREIAPFIGARAEDMVFVPNASAAATVIYNSLQLAAGDEILVTDHGYGAITMGARRLARRFGARVRTVAIPLLASDDEVLTQFAAATTDRTRLIVVDQITSPTARRFPVEQITAQARRSGVRVLVDGAHAPGLIDAPAQCGEPDWWFGNLHKWPCAPRGAAVLVSTAADRDDLWPLIDSWAAEEPFPARFDTQGTIDATSYLAAPHAISWIEREYGWSAARETMAELVDHGAEIIGEAIAPYLDSDPVVVSAAQVPSMRLVRIPDTLADRREAADRLRDVLFQRAGVEAAFTTFDSRPYLRLSAHLYTEESDFHQFIERAIPLVLEASGLAASPGRVRSAPHAPSSRYPSPLKGENT</sequence>
<protein>
    <submittedName>
        <fullName evidence="4">Aminotransferase class V-fold PLP-dependent enzyme</fullName>
    </submittedName>
</protein>
<keyword evidence="4" id="KW-0032">Aminotransferase</keyword>
<dbReference type="KEGG" id="halt:IM660_18840"/>
<dbReference type="EMBL" id="CP063169">
    <property type="protein sequence ID" value="QOR70611.1"/>
    <property type="molecule type" value="Genomic_DNA"/>
</dbReference>
<dbReference type="Gene3D" id="3.90.1150.10">
    <property type="entry name" value="Aspartate Aminotransferase, domain 1"/>
    <property type="match status" value="1"/>
</dbReference>
<evidence type="ECO:0000259" key="3">
    <source>
        <dbReference type="Pfam" id="PF00266"/>
    </source>
</evidence>
<dbReference type="AlphaFoldDB" id="A0A7M1ST29"/>
<gene>
    <name evidence="4" type="ORF">IM660_18840</name>
</gene>
<dbReference type="Proteomes" id="UP000593758">
    <property type="component" value="Chromosome"/>
</dbReference>
<dbReference type="RefSeq" id="WP_193497286.1">
    <property type="nucleotide sequence ID" value="NZ_CP063169.1"/>
</dbReference>
<dbReference type="InterPro" id="IPR015422">
    <property type="entry name" value="PyrdxlP-dep_Trfase_small"/>
</dbReference>
<dbReference type="PANTHER" id="PTHR43092">
    <property type="entry name" value="L-CYSTEINE DESULFHYDRASE"/>
    <property type="match status" value="1"/>
</dbReference>
<reference evidence="4 5" key="1">
    <citation type="submission" date="2020-10" db="EMBL/GenBank/DDBJ databases">
        <title>Haloactinobacterium sp. RN3S43, a bacterium isolated from saline soil.</title>
        <authorList>
            <person name="Sun J.-Q."/>
        </authorList>
    </citation>
    <scope>NUCLEOTIDE SEQUENCE [LARGE SCALE GENOMIC DNA]</scope>
    <source>
        <strain evidence="4 5">RN3S43</strain>
    </source>
</reference>
<evidence type="ECO:0000313" key="4">
    <source>
        <dbReference type="EMBL" id="QOR70611.1"/>
    </source>
</evidence>
<dbReference type="SUPFAM" id="SSF53383">
    <property type="entry name" value="PLP-dependent transferases"/>
    <property type="match status" value="1"/>
</dbReference>
<evidence type="ECO:0000256" key="1">
    <source>
        <dbReference type="ARBA" id="ARBA00022898"/>
    </source>
</evidence>
<dbReference type="Pfam" id="PF00266">
    <property type="entry name" value="Aminotran_5"/>
    <property type="match status" value="1"/>
</dbReference>
<dbReference type="InterPro" id="IPR015421">
    <property type="entry name" value="PyrdxlP-dep_Trfase_major"/>
</dbReference>
<proteinExistence type="predicted"/>